<accession>A0A159Z5U0</accession>
<keyword evidence="3" id="KW-1185">Reference proteome</keyword>
<evidence type="ECO:0000313" key="2">
    <source>
        <dbReference type="EMBL" id="AMY70636.1"/>
    </source>
</evidence>
<dbReference type="RefSeq" id="WP_066815265.1">
    <property type="nucleotide sequence ID" value="NZ_CP012661.1"/>
</dbReference>
<feature type="region of interest" description="Disordered" evidence="1">
    <location>
        <begin position="1"/>
        <end position="25"/>
    </location>
</feature>
<dbReference type="Proteomes" id="UP000076128">
    <property type="component" value="Chromosome"/>
</dbReference>
<sequence length="63" mass="6354">MAKAEGKTGKAGAADGPSSRLPASPDIAVAKPALLPEHKAQLLELVRALARDAARADHAADAD</sequence>
<dbReference type="KEGG" id="daa:AKL17_3404"/>
<organism evidence="2 3">
    <name type="scientific">Frigidibacter mobilis</name>
    <dbReference type="NCBI Taxonomy" id="1335048"/>
    <lineage>
        <taxon>Bacteria</taxon>
        <taxon>Pseudomonadati</taxon>
        <taxon>Pseudomonadota</taxon>
        <taxon>Alphaproteobacteria</taxon>
        <taxon>Rhodobacterales</taxon>
        <taxon>Paracoccaceae</taxon>
        <taxon>Frigidibacter</taxon>
    </lineage>
</organism>
<evidence type="ECO:0000256" key="1">
    <source>
        <dbReference type="SAM" id="MobiDB-lite"/>
    </source>
</evidence>
<evidence type="ECO:0000313" key="3">
    <source>
        <dbReference type="Proteomes" id="UP000076128"/>
    </source>
</evidence>
<proteinExistence type="predicted"/>
<gene>
    <name evidence="2" type="ORF">AKL17_3404</name>
</gene>
<protein>
    <submittedName>
        <fullName evidence="2">Uncharacterized protein</fullName>
    </submittedName>
</protein>
<dbReference type="AlphaFoldDB" id="A0A159Z5U0"/>
<name>A0A159Z5U0_9RHOB</name>
<reference evidence="2 3" key="1">
    <citation type="submission" date="2015-09" db="EMBL/GenBank/DDBJ databases">
        <title>Complete genome sequence of Defluviimonas alba cai42t isolated from an oilfield in Xinjiang.</title>
        <authorList>
            <person name="Geng S."/>
            <person name="Pan X."/>
            <person name="Wu X."/>
        </authorList>
    </citation>
    <scope>NUCLEOTIDE SEQUENCE [LARGE SCALE GENOMIC DNA]</scope>
    <source>
        <strain evidence="3">cai42</strain>
    </source>
</reference>
<dbReference type="EMBL" id="CP012661">
    <property type="protein sequence ID" value="AMY70636.1"/>
    <property type="molecule type" value="Genomic_DNA"/>
</dbReference>